<feature type="domain" description="Alpha-D-phosphohexomutase alpha/beta/alpha" evidence="11">
    <location>
        <begin position="268"/>
        <end position="374"/>
    </location>
</feature>
<name>A0ABS7JN33_9HELI</name>
<dbReference type="Pfam" id="PF02880">
    <property type="entry name" value="PGM_PMM_III"/>
    <property type="match status" value="1"/>
</dbReference>
<evidence type="ECO:0000256" key="1">
    <source>
        <dbReference type="ARBA" id="ARBA00001946"/>
    </source>
</evidence>
<evidence type="ECO:0000256" key="3">
    <source>
        <dbReference type="ARBA" id="ARBA00022553"/>
    </source>
</evidence>
<evidence type="ECO:0000313" key="12">
    <source>
        <dbReference type="EMBL" id="MBX7490790.1"/>
    </source>
</evidence>
<dbReference type="Proteomes" id="UP000700059">
    <property type="component" value="Unassembled WGS sequence"/>
</dbReference>
<dbReference type="PANTHER" id="PTHR43771">
    <property type="entry name" value="PHOSPHOMANNOMUTASE"/>
    <property type="match status" value="1"/>
</dbReference>
<dbReference type="SUPFAM" id="SSF53738">
    <property type="entry name" value="Phosphoglucomutase, first 3 domains"/>
    <property type="match status" value="3"/>
</dbReference>
<keyword evidence="3" id="KW-0597">Phosphoprotein</keyword>
<evidence type="ECO:0000259" key="10">
    <source>
        <dbReference type="Pfam" id="PF02879"/>
    </source>
</evidence>
<dbReference type="PROSITE" id="PS00710">
    <property type="entry name" value="PGM_PMM"/>
    <property type="match status" value="1"/>
</dbReference>
<dbReference type="InterPro" id="IPR005846">
    <property type="entry name" value="A-D-PHexomutase_a/b/a-III"/>
</dbReference>
<dbReference type="RefSeq" id="WP_221532008.1">
    <property type="nucleotide sequence ID" value="NZ_JAIGYP010000005.1"/>
</dbReference>
<feature type="domain" description="Alpha-D-phosphohexomutase alpha/beta/alpha" evidence="10">
    <location>
        <begin position="163"/>
        <end position="257"/>
    </location>
</feature>
<dbReference type="Pfam" id="PF00408">
    <property type="entry name" value="PGM_PMM_IV"/>
    <property type="match status" value="1"/>
</dbReference>
<dbReference type="Pfam" id="PF02878">
    <property type="entry name" value="PGM_PMM_I"/>
    <property type="match status" value="1"/>
</dbReference>
<dbReference type="InterPro" id="IPR036900">
    <property type="entry name" value="A-D-PHexomutase_C_sf"/>
</dbReference>
<keyword evidence="6" id="KW-0413">Isomerase</keyword>
<dbReference type="InterPro" id="IPR005844">
    <property type="entry name" value="A-D-PHexomutase_a/b/a-I"/>
</dbReference>
<dbReference type="SUPFAM" id="SSF55957">
    <property type="entry name" value="Phosphoglucomutase, C-terminal domain"/>
    <property type="match status" value="1"/>
</dbReference>
<dbReference type="InterPro" id="IPR005843">
    <property type="entry name" value="A-D-PHexomutase_C"/>
</dbReference>
<gene>
    <name evidence="12" type="ORF">K4G57_04835</name>
</gene>
<dbReference type="CDD" id="cd03089">
    <property type="entry name" value="PMM_PGM"/>
    <property type="match status" value="1"/>
</dbReference>
<evidence type="ECO:0000256" key="4">
    <source>
        <dbReference type="ARBA" id="ARBA00022723"/>
    </source>
</evidence>
<dbReference type="InterPro" id="IPR016066">
    <property type="entry name" value="A-D-PHexomutase_CS"/>
</dbReference>
<comment type="caution">
    <text evidence="12">The sequence shown here is derived from an EMBL/GenBank/DDBJ whole genome shotgun (WGS) entry which is preliminary data.</text>
</comment>
<organism evidence="12 13">
    <name type="scientific">Helicobacter turcicus</name>
    <dbReference type="NCBI Taxonomy" id="2867412"/>
    <lineage>
        <taxon>Bacteria</taxon>
        <taxon>Pseudomonadati</taxon>
        <taxon>Campylobacterota</taxon>
        <taxon>Epsilonproteobacteria</taxon>
        <taxon>Campylobacterales</taxon>
        <taxon>Helicobacteraceae</taxon>
        <taxon>Helicobacter</taxon>
    </lineage>
</organism>
<protein>
    <submittedName>
        <fullName evidence="12">Phosphomannomutase/phosphoglucomutase</fullName>
    </submittedName>
</protein>
<evidence type="ECO:0000256" key="6">
    <source>
        <dbReference type="ARBA" id="ARBA00023235"/>
    </source>
</evidence>
<dbReference type="InterPro" id="IPR005845">
    <property type="entry name" value="A-D-PHexomutase_a/b/a-II"/>
</dbReference>
<evidence type="ECO:0000256" key="2">
    <source>
        <dbReference type="ARBA" id="ARBA00010231"/>
    </source>
</evidence>
<keyword evidence="4 7" id="KW-0479">Metal-binding</keyword>
<evidence type="ECO:0000256" key="7">
    <source>
        <dbReference type="RuleBase" id="RU004326"/>
    </source>
</evidence>
<dbReference type="PANTHER" id="PTHR43771:SF2">
    <property type="entry name" value="PHOSPHOMANNOMUTASE_PHOSPHOGLUCOMUTASE"/>
    <property type="match status" value="1"/>
</dbReference>
<dbReference type="InterPro" id="IPR016055">
    <property type="entry name" value="A-D-PHexomutase_a/b/a-I/II/III"/>
</dbReference>
<comment type="similarity">
    <text evidence="2 7">Belongs to the phosphohexose mutase family.</text>
</comment>
<keyword evidence="5 7" id="KW-0460">Magnesium</keyword>
<dbReference type="Gene3D" id="3.30.310.50">
    <property type="entry name" value="Alpha-D-phosphohexomutase, C-terminal domain"/>
    <property type="match status" value="1"/>
</dbReference>
<evidence type="ECO:0000259" key="11">
    <source>
        <dbReference type="Pfam" id="PF02880"/>
    </source>
</evidence>
<evidence type="ECO:0000259" key="9">
    <source>
        <dbReference type="Pfam" id="PF02878"/>
    </source>
</evidence>
<proteinExistence type="inferred from homology"/>
<evidence type="ECO:0000256" key="5">
    <source>
        <dbReference type="ARBA" id="ARBA00022842"/>
    </source>
</evidence>
<evidence type="ECO:0000313" key="13">
    <source>
        <dbReference type="Proteomes" id="UP000700059"/>
    </source>
</evidence>
<dbReference type="InterPro" id="IPR005841">
    <property type="entry name" value="Alpha-D-phosphohexomutase_SF"/>
</dbReference>
<dbReference type="PRINTS" id="PR00509">
    <property type="entry name" value="PGMPMM"/>
</dbReference>
<accession>A0ABS7JN33</accession>
<reference evidence="12 13" key="1">
    <citation type="submission" date="2021-08" db="EMBL/GenBank/DDBJ databases">
        <title>Helicobacter spp. isolated from feces of Anatolian Ground Squirrel (Spermophilus xanthoprymnus) in Turkey.</title>
        <authorList>
            <person name="Aydin F."/>
            <person name="Abay S."/>
            <person name="Kayman T."/>
            <person name="Karakaya E."/>
            <person name="Saticioglu I.B."/>
        </authorList>
    </citation>
    <scope>NUCLEOTIDE SEQUENCE [LARGE SCALE GENOMIC DNA]</scope>
    <source>
        <strain evidence="12 13">Faydin-H70</strain>
    </source>
</reference>
<feature type="domain" description="Alpha-D-phosphohexomutase C-terminal" evidence="8">
    <location>
        <begin position="378"/>
        <end position="462"/>
    </location>
</feature>
<dbReference type="EMBL" id="JAIGYQ010000005">
    <property type="protein sequence ID" value="MBX7490790.1"/>
    <property type="molecule type" value="Genomic_DNA"/>
</dbReference>
<keyword evidence="13" id="KW-1185">Reference proteome</keyword>
<sequence>MEKLAIFREYDIRGIYGQDLVRENVVRIGYLVGQELHKRGGETLGVGFDARVHSYEIFGWFCDGVLASGVTPYNLGEIPTPVGYFALYCDFKDNLNLDGSVMITGSHNPPEYNGFKITLLKEPFFGEEIYALQRDFYALDFDFVAQKIPSKSKVKALNVLDLYVEYMCKEFAHLKDFKIPISIDCGNGVAGVSITKILDKLGISYEGLFLEPDGNFPNHHPDPSEEDNLSFLHKSVQQIGGIGFAFDGDGDRLAVVKYTPKGNKVYKGDELAIIFAQKIPKPVVIGEVKCSLNMYESIDKIGTAIMYKTGHSNLKVKLKKTNAHMAFEVSGHIFFNDRYFGFDDATYAALRVLELLNSEGLEFDKVLEELPKLYSTDEIKIETTEEAKFIIVERLKKMLENPNALPINFPKIMEIITIDGVRVIFEKGWGLIRASNTTPALVTRFEAKSEEACKTYQKALLELLEQIKECNGDN</sequence>
<comment type="cofactor">
    <cofactor evidence="1">
        <name>Mg(2+)</name>
        <dbReference type="ChEBI" id="CHEBI:18420"/>
    </cofactor>
</comment>
<dbReference type="Gene3D" id="3.40.120.10">
    <property type="entry name" value="Alpha-D-Glucose-1,6-Bisphosphate, subunit A, domain 3"/>
    <property type="match status" value="3"/>
</dbReference>
<dbReference type="Pfam" id="PF02879">
    <property type="entry name" value="PGM_PMM_II"/>
    <property type="match status" value="1"/>
</dbReference>
<evidence type="ECO:0000259" key="8">
    <source>
        <dbReference type="Pfam" id="PF00408"/>
    </source>
</evidence>
<feature type="domain" description="Alpha-D-phosphohexomutase alpha/beta/alpha" evidence="9">
    <location>
        <begin position="6"/>
        <end position="118"/>
    </location>
</feature>